<feature type="domain" description="Potassium channel" evidence="10">
    <location>
        <begin position="115"/>
        <end position="163"/>
    </location>
</feature>
<dbReference type="SUPFAM" id="SSF81324">
    <property type="entry name" value="Voltage-gated potassium channels"/>
    <property type="match status" value="2"/>
</dbReference>
<dbReference type="Proteomes" id="UP000054495">
    <property type="component" value="Unassembled WGS sequence"/>
</dbReference>
<feature type="transmembrane region" description="Helical" evidence="9">
    <location>
        <begin position="140"/>
        <end position="169"/>
    </location>
</feature>
<dbReference type="AlphaFoldDB" id="A0A0D6M1C9"/>
<dbReference type="GO" id="GO:0022841">
    <property type="term" value="F:potassium ion leak channel activity"/>
    <property type="evidence" value="ECO:0007669"/>
    <property type="project" value="TreeGrafter"/>
</dbReference>
<dbReference type="InterPro" id="IPR013099">
    <property type="entry name" value="K_chnl_dom"/>
</dbReference>
<keyword evidence="3 8" id="KW-0812">Transmembrane</keyword>
<evidence type="ECO:0000256" key="1">
    <source>
        <dbReference type="ARBA" id="ARBA00004141"/>
    </source>
</evidence>
<keyword evidence="6 9" id="KW-0472">Membrane</keyword>
<accession>A0A0D6M1C9</accession>
<comment type="subcellular location">
    <subcellularLocation>
        <location evidence="1">Membrane</location>
        <topology evidence="1">Multi-pass membrane protein</topology>
    </subcellularLocation>
</comment>
<evidence type="ECO:0000259" key="10">
    <source>
        <dbReference type="Pfam" id="PF07885"/>
    </source>
</evidence>
<evidence type="ECO:0000256" key="6">
    <source>
        <dbReference type="ARBA" id="ARBA00023136"/>
    </source>
</evidence>
<feature type="transmembrane region" description="Helical" evidence="9">
    <location>
        <begin position="20"/>
        <end position="38"/>
    </location>
</feature>
<keyword evidence="4 9" id="KW-1133">Transmembrane helix</keyword>
<protein>
    <submittedName>
        <fullName evidence="11">Ion channel</fullName>
    </submittedName>
</protein>
<evidence type="ECO:0000256" key="8">
    <source>
        <dbReference type="RuleBase" id="RU003857"/>
    </source>
</evidence>
<dbReference type="PANTHER" id="PTHR11003:SF172">
    <property type="entry name" value="TWO PORE POTASSIUM CHANNEL PROTEIN SUP-9"/>
    <property type="match status" value="1"/>
</dbReference>
<reference evidence="11 12" key="1">
    <citation type="submission" date="2013-05" db="EMBL/GenBank/DDBJ databases">
        <title>Draft genome of the parasitic nematode Anyclostoma ceylanicum.</title>
        <authorList>
            <person name="Mitreva M."/>
        </authorList>
    </citation>
    <scope>NUCLEOTIDE SEQUENCE [LARGE SCALE GENOMIC DNA]</scope>
</reference>
<dbReference type="Pfam" id="PF07885">
    <property type="entry name" value="Ion_trans_2"/>
    <property type="match status" value="2"/>
</dbReference>
<feature type="transmembrane region" description="Helical" evidence="9">
    <location>
        <begin position="50"/>
        <end position="70"/>
    </location>
</feature>
<gene>
    <name evidence="11" type="ORF">ANCCEY_03040</name>
</gene>
<evidence type="ECO:0000256" key="3">
    <source>
        <dbReference type="ARBA" id="ARBA00022692"/>
    </source>
</evidence>
<dbReference type="GO" id="GO:0030322">
    <property type="term" value="P:stabilization of membrane potential"/>
    <property type="evidence" value="ECO:0007669"/>
    <property type="project" value="TreeGrafter"/>
</dbReference>
<evidence type="ECO:0000313" key="11">
    <source>
        <dbReference type="EMBL" id="EPB77864.1"/>
    </source>
</evidence>
<feature type="transmembrane region" description="Helical" evidence="9">
    <location>
        <begin position="103"/>
        <end position="128"/>
    </location>
</feature>
<proteinExistence type="inferred from homology"/>
<keyword evidence="2 8" id="KW-0813">Transport</keyword>
<keyword evidence="7 8" id="KW-0407">Ion channel</keyword>
<keyword evidence="12" id="KW-1185">Reference proteome</keyword>
<evidence type="ECO:0000256" key="9">
    <source>
        <dbReference type="SAM" id="Phobius"/>
    </source>
</evidence>
<dbReference type="Gene3D" id="1.10.287.70">
    <property type="match status" value="1"/>
</dbReference>
<dbReference type="GO" id="GO:0015271">
    <property type="term" value="F:outward rectifier potassium channel activity"/>
    <property type="evidence" value="ECO:0007669"/>
    <property type="project" value="TreeGrafter"/>
</dbReference>
<organism evidence="11 12">
    <name type="scientific">Ancylostoma ceylanicum</name>
    <dbReference type="NCBI Taxonomy" id="53326"/>
    <lineage>
        <taxon>Eukaryota</taxon>
        <taxon>Metazoa</taxon>
        <taxon>Ecdysozoa</taxon>
        <taxon>Nematoda</taxon>
        <taxon>Chromadorea</taxon>
        <taxon>Rhabditida</taxon>
        <taxon>Rhabditina</taxon>
        <taxon>Rhabditomorpha</taxon>
        <taxon>Strongyloidea</taxon>
        <taxon>Ancylostomatidae</taxon>
        <taxon>Ancylostomatinae</taxon>
        <taxon>Ancylostoma</taxon>
    </lineage>
</organism>
<feature type="domain" description="Potassium channel" evidence="10">
    <location>
        <begin position="12"/>
        <end position="74"/>
    </location>
</feature>
<evidence type="ECO:0000256" key="2">
    <source>
        <dbReference type="ARBA" id="ARBA00022448"/>
    </source>
</evidence>
<keyword evidence="5 8" id="KW-0406">Ion transport</keyword>
<dbReference type="PRINTS" id="PR01333">
    <property type="entry name" value="2POREKCHANEL"/>
</dbReference>
<dbReference type="PANTHER" id="PTHR11003">
    <property type="entry name" value="POTASSIUM CHANNEL, SUBFAMILY K"/>
    <property type="match status" value="1"/>
</dbReference>
<comment type="similarity">
    <text evidence="8">Belongs to the two pore domain potassium channel (TC 1.A.1.8) family.</text>
</comment>
<evidence type="ECO:0000313" key="12">
    <source>
        <dbReference type="Proteomes" id="UP000054495"/>
    </source>
</evidence>
<name>A0A0D6M1C9_9BILA</name>
<sequence>MQLFESVAIKSMPQKAGLQWQFSGAFYFATVVITTVGYGHSAPETMGGRFFCMVFALAGIPLGLIMFQSIGERVNTFIAFCLHESHLHARGFDYLQEVAPKHLLFVSLSIGMSIIIAVSTIGFGDLVPLQQGSALQLRPFYVVFTLLFVLLGLAVFSACVNLLVLGFMAPNADVVTAAIREPQSTIVFERFARSGSLVDSQFFGMRGLGRERLSLSGITRRSRQFFTDKEITLEERRSYASISSICNICRQPRRKRIGYSVQRPPTQNIDHLLYFNVD</sequence>
<dbReference type="EMBL" id="KE124826">
    <property type="protein sequence ID" value="EPB77864.1"/>
    <property type="molecule type" value="Genomic_DNA"/>
</dbReference>
<evidence type="ECO:0000256" key="7">
    <source>
        <dbReference type="ARBA" id="ARBA00023303"/>
    </source>
</evidence>
<dbReference type="InterPro" id="IPR003280">
    <property type="entry name" value="2pore_dom_K_chnl"/>
</dbReference>
<evidence type="ECO:0000256" key="5">
    <source>
        <dbReference type="ARBA" id="ARBA00023065"/>
    </source>
</evidence>
<evidence type="ECO:0000256" key="4">
    <source>
        <dbReference type="ARBA" id="ARBA00022989"/>
    </source>
</evidence>
<dbReference type="GO" id="GO:0005886">
    <property type="term" value="C:plasma membrane"/>
    <property type="evidence" value="ECO:0007669"/>
    <property type="project" value="TreeGrafter"/>
</dbReference>